<feature type="domain" description="Integrase catalytic" evidence="7">
    <location>
        <begin position="1"/>
        <end position="64"/>
    </location>
</feature>
<dbReference type="PANTHER" id="PTHR41694">
    <property type="entry name" value="ENDOGENOUS RETROVIRUS GROUP K MEMBER POL PROTEIN"/>
    <property type="match status" value="1"/>
</dbReference>
<feature type="non-terminal residue" evidence="8">
    <location>
        <position position="1"/>
    </location>
</feature>
<dbReference type="EMBL" id="VXAI01000735">
    <property type="protein sequence ID" value="NXJ71985.1"/>
    <property type="molecule type" value="Genomic_DNA"/>
</dbReference>
<sequence length="64" mass="6832">KHAIKHVCAAIAALGVPQEIKTDNGPAYVSKLFAHFCTLWGICQRTGISHLPTGQATIEHAHAT</sequence>
<evidence type="ECO:0000313" key="8">
    <source>
        <dbReference type="EMBL" id="NXJ71985.1"/>
    </source>
</evidence>
<evidence type="ECO:0000259" key="7">
    <source>
        <dbReference type="PROSITE" id="PS50994"/>
    </source>
</evidence>
<keyword evidence="2" id="KW-0548">Nucleotidyltransferase</keyword>
<dbReference type="InterPro" id="IPR012337">
    <property type="entry name" value="RNaseH-like_sf"/>
</dbReference>
<keyword evidence="3" id="KW-0540">Nuclease</keyword>
<evidence type="ECO:0000256" key="3">
    <source>
        <dbReference type="ARBA" id="ARBA00022722"/>
    </source>
</evidence>
<keyword evidence="1" id="KW-0808">Transferase</keyword>
<evidence type="ECO:0000256" key="2">
    <source>
        <dbReference type="ARBA" id="ARBA00022695"/>
    </source>
</evidence>
<keyword evidence="4" id="KW-0255">Endonuclease</keyword>
<dbReference type="GO" id="GO:0016787">
    <property type="term" value="F:hydrolase activity"/>
    <property type="evidence" value="ECO:0007669"/>
    <property type="project" value="UniProtKB-KW"/>
</dbReference>
<dbReference type="InterPro" id="IPR001584">
    <property type="entry name" value="Integrase_cat-core"/>
</dbReference>
<keyword evidence="5" id="KW-0378">Hydrolase</keyword>
<evidence type="ECO:0000313" key="9">
    <source>
        <dbReference type="Proteomes" id="UP000545435"/>
    </source>
</evidence>
<evidence type="ECO:0000256" key="6">
    <source>
        <dbReference type="ARBA" id="ARBA00022918"/>
    </source>
</evidence>
<evidence type="ECO:0000256" key="5">
    <source>
        <dbReference type="ARBA" id="ARBA00022801"/>
    </source>
</evidence>
<dbReference type="PANTHER" id="PTHR41694:SF3">
    <property type="entry name" value="RNA-DIRECTED DNA POLYMERASE-RELATED"/>
    <property type="match status" value="1"/>
</dbReference>
<dbReference type="GO" id="GO:0004519">
    <property type="term" value="F:endonuclease activity"/>
    <property type="evidence" value="ECO:0007669"/>
    <property type="project" value="UniProtKB-KW"/>
</dbReference>
<dbReference type="GO" id="GO:0035613">
    <property type="term" value="F:RNA stem-loop binding"/>
    <property type="evidence" value="ECO:0007669"/>
    <property type="project" value="TreeGrafter"/>
</dbReference>
<keyword evidence="6" id="KW-0695">RNA-directed DNA polymerase</keyword>
<reference evidence="8 9" key="1">
    <citation type="submission" date="2019-09" db="EMBL/GenBank/DDBJ databases">
        <title>Bird 10,000 Genomes (B10K) Project - Family phase.</title>
        <authorList>
            <person name="Zhang G."/>
        </authorList>
    </citation>
    <scope>NUCLEOTIDE SEQUENCE [LARGE SCALE GENOMIC DNA]</scope>
    <source>
        <strain evidence="8">B10K-DU-006-20</strain>
        <tissue evidence="8">Mixed tissue sample</tissue>
    </source>
</reference>
<organism evidence="8 9">
    <name type="scientific">Rostratula benghalensis</name>
    <name type="common">greater painted-snipe</name>
    <dbReference type="NCBI Taxonomy" id="118793"/>
    <lineage>
        <taxon>Eukaryota</taxon>
        <taxon>Metazoa</taxon>
        <taxon>Chordata</taxon>
        <taxon>Craniata</taxon>
        <taxon>Vertebrata</taxon>
        <taxon>Euteleostomi</taxon>
        <taxon>Archelosauria</taxon>
        <taxon>Archosauria</taxon>
        <taxon>Dinosauria</taxon>
        <taxon>Saurischia</taxon>
        <taxon>Theropoda</taxon>
        <taxon>Coelurosauria</taxon>
        <taxon>Aves</taxon>
        <taxon>Neognathae</taxon>
        <taxon>Neoaves</taxon>
        <taxon>Charadriiformes</taxon>
        <taxon>Rostratulidae</taxon>
        <taxon>Rostratula</taxon>
    </lineage>
</organism>
<gene>
    <name evidence="8" type="primary">Ervk7</name>
    <name evidence="8" type="ORF">ROSBEN_R15803</name>
</gene>
<dbReference type="GO" id="GO:0015074">
    <property type="term" value="P:DNA integration"/>
    <property type="evidence" value="ECO:0007669"/>
    <property type="project" value="InterPro"/>
</dbReference>
<comment type="caution">
    <text evidence="8">The sequence shown here is derived from an EMBL/GenBank/DDBJ whole genome shotgun (WGS) entry which is preliminary data.</text>
</comment>
<dbReference type="PROSITE" id="PS50994">
    <property type="entry name" value="INTEGRASE"/>
    <property type="match status" value="1"/>
</dbReference>
<keyword evidence="9" id="KW-1185">Reference proteome</keyword>
<proteinExistence type="predicted"/>
<dbReference type="AlphaFoldDB" id="A0A7L0DMQ6"/>
<accession>A0A7L0DMQ6</accession>
<feature type="non-terminal residue" evidence="8">
    <location>
        <position position="64"/>
    </location>
</feature>
<dbReference type="Proteomes" id="UP000545435">
    <property type="component" value="Unassembled WGS sequence"/>
</dbReference>
<name>A0A7L0DMQ6_9CHAR</name>
<evidence type="ECO:0000256" key="1">
    <source>
        <dbReference type="ARBA" id="ARBA00022679"/>
    </source>
</evidence>
<dbReference type="InterPro" id="IPR036397">
    <property type="entry name" value="RNaseH_sf"/>
</dbReference>
<evidence type="ECO:0000256" key="4">
    <source>
        <dbReference type="ARBA" id="ARBA00022759"/>
    </source>
</evidence>
<dbReference type="GO" id="GO:0003964">
    <property type="term" value="F:RNA-directed DNA polymerase activity"/>
    <property type="evidence" value="ECO:0007669"/>
    <property type="project" value="UniProtKB-KW"/>
</dbReference>
<dbReference type="Gene3D" id="3.30.420.10">
    <property type="entry name" value="Ribonuclease H-like superfamily/Ribonuclease H"/>
    <property type="match status" value="1"/>
</dbReference>
<dbReference type="SUPFAM" id="SSF53098">
    <property type="entry name" value="Ribonuclease H-like"/>
    <property type="match status" value="1"/>
</dbReference>
<protein>
    <submittedName>
        <fullName evidence="8">POK7 protein</fullName>
    </submittedName>
</protein>